<dbReference type="InterPro" id="IPR029052">
    <property type="entry name" value="Metallo-depent_PP-like"/>
</dbReference>
<organism evidence="2 3">
    <name type="scientific">Pochonia chlamydosporia 170</name>
    <dbReference type="NCBI Taxonomy" id="1380566"/>
    <lineage>
        <taxon>Eukaryota</taxon>
        <taxon>Fungi</taxon>
        <taxon>Dikarya</taxon>
        <taxon>Ascomycota</taxon>
        <taxon>Pezizomycotina</taxon>
        <taxon>Sordariomycetes</taxon>
        <taxon>Hypocreomycetidae</taxon>
        <taxon>Hypocreales</taxon>
        <taxon>Clavicipitaceae</taxon>
        <taxon>Pochonia</taxon>
    </lineage>
</organism>
<dbReference type="AlphaFoldDB" id="A0A179F9H3"/>
<dbReference type="InterPro" id="IPR004843">
    <property type="entry name" value="Calcineurin-like_PHP"/>
</dbReference>
<evidence type="ECO:0000259" key="1">
    <source>
        <dbReference type="Pfam" id="PF00149"/>
    </source>
</evidence>
<sequence length="247" mass="27912">MSIQVISDLHLESPKCYHVYEIVPKAPYLALLGDIGNIGPHTAEYLAFLRLQLKSFKAVLLVPGNHEAYHSNWDDTLSTLRTFEDECRQDTYIGEFALLDRTTLRLPHITMGIHVNDFSQITDWTTDNHNDMHAKDLNWLNDQVTELEKTDVSIMILTHWSPSRDPRAIDPKHMRSLITSGFCTDLSKEPCFVSGKVKVWAFGHTHYNCDFEVGRRGGVGLLRLVTNQAGYAADLAEGFDPGKTVVL</sequence>
<dbReference type="OrthoDB" id="550558at2759"/>
<proteinExistence type="predicted"/>
<feature type="domain" description="Calcineurin-like phosphoesterase" evidence="1">
    <location>
        <begin position="1"/>
        <end position="207"/>
    </location>
</feature>
<dbReference type="GeneID" id="28850150"/>
<dbReference type="Proteomes" id="UP000078397">
    <property type="component" value="Unassembled WGS sequence"/>
</dbReference>
<dbReference type="KEGG" id="pchm:VFPPC_07267"/>
<comment type="caution">
    <text evidence="2">The sequence shown here is derived from an EMBL/GenBank/DDBJ whole genome shotgun (WGS) entry which is preliminary data.</text>
</comment>
<accession>A0A179F9H3</accession>
<evidence type="ECO:0000313" key="3">
    <source>
        <dbReference type="Proteomes" id="UP000078397"/>
    </source>
</evidence>
<dbReference type="Pfam" id="PF00149">
    <property type="entry name" value="Metallophos"/>
    <property type="match status" value="1"/>
</dbReference>
<dbReference type="PANTHER" id="PTHR37844">
    <property type="entry name" value="SER/THR PROTEIN PHOSPHATASE SUPERFAMILY (AFU_ORTHOLOGUE AFUA_1G14840)"/>
    <property type="match status" value="1"/>
</dbReference>
<dbReference type="GO" id="GO:0016787">
    <property type="term" value="F:hydrolase activity"/>
    <property type="evidence" value="ECO:0007669"/>
    <property type="project" value="InterPro"/>
</dbReference>
<gene>
    <name evidence="2" type="ORF">VFPPC_07267</name>
</gene>
<dbReference type="EMBL" id="LSBJ02000007">
    <property type="protein sequence ID" value="OAQ62047.1"/>
    <property type="molecule type" value="Genomic_DNA"/>
</dbReference>
<protein>
    <submittedName>
        <fullName evidence="2">Ser/Thr protein phosphatase superfamily</fullName>
    </submittedName>
</protein>
<dbReference type="Gene3D" id="3.60.21.10">
    <property type="match status" value="1"/>
</dbReference>
<dbReference type="RefSeq" id="XP_018139751.1">
    <property type="nucleotide sequence ID" value="XM_018286156.1"/>
</dbReference>
<evidence type="ECO:0000313" key="2">
    <source>
        <dbReference type="EMBL" id="OAQ62047.1"/>
    </source>
</evidence>
<dbReference type="PANTHER" id="PTHR37844:SF2">
    <property type="entry name" value="SER_THR PROTEIN PHOSPHATASE SUPERFAMILY (AFU_ORTHOLOGUE AFUA_1G14840)"/>
    <property type="match status" value="1"/>
</dbReference>
<name>A0A179F9H3_METCM</name>
<keyword evidence="3" id="KW-1185">Reference proteome</keyword>
<dbReference type="SUPFAM" id="SSF56300">
    <property type="entry name" value="Metallo-dependent phosphatases"/>
    <property type="match status" value="1"/>
</dbReference>
<reference evidence="2 3" key="1">
    <citation type="journal article" date="2016" name="PLoS Pathog.">
        <title>Biosynthesis of antibiotic leucinostatins in bio-control fungus Purpureocillium lilacinum and their inhibition on phytophthora revealed by genome mining.</title>
        <authorList>
            <person name="Wang G."/>
            <person name="Liu Z."/>
            <person name="Lin R."/>
            <person name="Li E."/>
            <person name="Mao Z."/>
            <person name="Ling J."/>
            <person name="Yang Y."/>
            <person name="Yin W.B."/>
            <person name="Xie B."/>
        </authorList>
    </citation>
    <scope>NUCLEOTIDE SEQUENCE [LARGE SCALE GENOMIC DNA]</scope>
    <source>
        <strain evidence="2">170</strain>
    </source>
</reference>